<protein>
    <recommendedName>
        <fullName evidence="4">Zn(2)-C6 fungal-type domain-containing protein</fullName>
    </recommendedName>
</protein>
<evidence type="ECO:0000256" key="2">
    <source>
        <dbReference type="ARBA" id="ARBA00023242"/>
    </source>
</evidence>
<feature type="domain" description="Zn(2)-C6 fungal-type" evidence="4">
    <location>
        <begin position="11"/>
        <end position="44"/>
    </location>
</feature>
<feature type="compositionally biased region" description="Basic residues" evidence="3">
    <location>
        <begin position="48"/>
        <end position="58"/>
    </location>
</feature>
<dbReference type="GO" id="GO:0008270">
    <property type="term" value="F:zinc ion binding"/>
    <property type="evidence" value="ECO:0007669"/>
    <property type="project" value="InterPro"/>
</dbReference>
<evidence type="ECO:0000313" key="5">
    <source>
        <dbReference type="EMBL" id="OTA30118.1"/>
    </source>
</evidence>
<dbReference type="GO" id="GO:0000981">
    <property type="term" value="F:DNA-binding transcription factor activity, RNA polymerase II-specific"/>
    <property type="evidence" value="ECO:0007669"/>
    <property type="project" value="InterPro"/>
</dbReference>
<feature type="region of interest" description="Disordered" evidence="3">
    <location>
        <begin position="530"/>
        <end position="565"/>
    </location>
</feature>
<gene>
    <name evidence="5" type="ORF">BTJ68_09301</name>
</gene>
<feature type="region of interest" description="Disordered" evidence="3">
    <location>
        <begin position="44"/>
        <end position="79"/>
    </location>
</feature>
<dbReference type="GO" id="GO:0003677">
    <property type="term" value="F:DNA binding"/>
    <property type="evidence" value="ECO:0007669"/>
    <property type="project" value="InterPro"/>
</dbReference>
<reference evidence="5 6" key="1">
    <citation type="submission" date="2017-01" db="EMBL/GenBank/DDBJ databases">
        <title>The recent genome duplication of the halophilic yeast Hortaea werneckii: insights from long-read sequencing.</title>
        <authorList>
            <person name="Sinha S."/>
            <person name="Flibotte S."/>
            <person name="Neira M."/>
            <person name="Lenassi M."/>
            <person name="Gostincar C."/>
            <person name="Stajich J.E."/>
            <person name="Nislow C.E."/>
        </authorList>
    </citation>
    <scope>NUCLEOTIDE SEQUENCE [LARGE SCALE GENOMIC DNA]</scope>
    <source>
        <strain evidence="5 6">EXF-2000</strain>
    </source>
</reference>
<dbReference type="CDD" id="cd00067">
    <property type="entry name" value="GAL4"/>
    <property type="match status" value="1"/>
</dbReference>
<dbReference type="PROSITE" id="PS50048">
    <property type="entry name" value="ZN2_CY6_FUNGAL_2"/>
    <property type="match status" value="1"/>
</dbReference>
<dbReference type="InterPro" id="IPR050987">
    <property type="entry name" value="AtrR-like"/>
</dbReference>
<dbReference type="Pfam" id="PF04082">
    <property type="entry name" value="Fungal_trans"/>
    <property type="match status" value="1"/>
</dbReference>
<dbReference type="EMBL" id="MUNK01000144">
    <property type="protein sequence ID" value="OTA30118.1"/>
    <property type="molecule type" value="Genomic_DNA"/>
</dbReference>
<sequence>MPRKIRRNPRACDNCSRRGVKCEFPESDKDKCKKCRDFDETCTFDRPMRKRGGQRQKSHAQDEANPALDPPRTCSSSDRRRNISVDALEQIVHPVRWVPPFNASSQAVIMDLAEIFFEVVYPVFPLFHRPTLLRRVARGEYLTDRPFFSSVAAMCALASARARDGAVYTRTWDLASLSQPTSEALLAAAVEALPKDAPLTQDFNYMRAFVIISITYIQYGRMAESQYYLNTYHSFVAVGSLHDEHEWPPHEGRVEIEERRRLFWSAYTLDVFTSIIGTSVIRGSEAAFNVGYPSDVNDEIPGKAPSVFQMDAETETVTWFKGWNFVTDLYRILEHTLYSLRQLRSNGKRTPAMPVTFFDCPVSQNAVLDHVMAMYEELPAIFKSTQPITNDPRDTLFGFQAANIAATMQLVRMVLFTTEGSDVEQKCQIAGDLITAFRSIPVEYLQAISSPLLHHLTGIGVILGSAFHFGLTRSSYKRIRFVLLELTELISHLETGLHYSTGTSDKLRTQVKCIDEFWHTQGNPDMITVDSAEGSGSGVTISSTSHNDLSTGQLQQQTHSEQVAKDSPPFYFPPELLDNWSWVFDATY</sequence>
<name>A0A1Z5T2L5_HORWE</name>
<dbReference type="PANTHER" id="PTHR46910:SF18">
    <property type="entry name" value="ZN(II)2CYS6 TRANSCRIPTION FACTOR (EUROFUNG)"/>
    <property type="match status" value="1"/>
</dbReference>
<dbReference type="PANTHER" id="PTHR46910">
    <property type="entry name" value="TRANSCRIPTION FACTOR PDR1"/>
    <property type="match status" value="1"/>
</dbReference>
<evidence type="ECO:0000256" key="1">
    <source>
        <dbReference type="ARBA" id="ARBA00022723"/>
    </source>
</evidence>
<feature type="compositionally biased region" description="Polar residues" evidence="3">
    <location>
        <begin position="546"/>
        <end position="561"/>
    </location>
</feature>
<dbReference type="InterPro" id="IPR001138">
    <property type="entry name" value="Zn2Cys6_DnaBD"/>
</dbReference>
<dbReference type="SUPFAM" id="SSF57701">
    <property type="entry name" value="Zn2/Cys6 DNA-binding domain"/>
    <property type="match status" value="1"/>
</dbReference>
<keyword evidence="1" id="KW-0479">Metal-binding</keyword>
<evidence type="ECO:0000259" key="4">
    <source>
        <dbReference type="PROSITE" id="PS50048"/>
    </source>
</evidence>
<keyword evidence="2" id="KW-0539">Nucleus</keyword>
<dbReference type="InterPro" id="IPR007219">
    <property type="entry name" value="XnlR_reg_dom"/>
</dbReference>
<organism evidence="5 6">
    <name type="scientific">Hortaea werneckii EXF-2000</name>
    <dbReference type="NCBI Taxonomy" id="1157616"/>
    <lineage>
        <taxon>Eukaryota</taxon>
        <taxon>Fungi</taxon>
        <taxon>Dikarya</taxon>
        <taxon>Ascomycota</taxon>
        <taxon>Pezizomycotina</taxon>
        <taxon>Dothideomycetes</taxon>
        <taxon>Dothideomycetidae</taxon>
        <taxon>Mycosphaerellales</taxon>
        <taxon>Teratosphaeriaceae</taxon>
        <taxon>Hortaea</taxon>
    </lineage>
</organism>
<dbReference type="GO" id="GO:0006351">
    <property type="term" value="P:DNA-templated transcription"/>
    <property type="evidence" value="ECO:0007669"/>
    <property type="project" value="InterPro"/>
</dbReference>
<dbReference type="AlphaFoldDB" id="A0A1Z5T2L5"/>
<dbReference type="OrthoDB" id="2123952at2759"/>
<dbReference type="CDD" id="cd12148">
    <property type="entry name" value="fungal_TF_MHR"/>
    <property type="match status" value="1"/>
</dbReference>
<dbReference type="Proteomes" id="UP000194280">
    <property type="component" value="Unassembled WGS sequence"/>
</dbReference>
<comment type="caution">
    <text evidence="5">The sequence shown here is derived from an EMBL/GenBank/DDBJ whole genome shotgun (WGS) entry which is preliminary data.</text>
</comment>
<dbReference type="VEuPathDB" id="FungiDB:BTJ68_09301"/>
<evidence type="ECO:0000256" key="3">
    <source>
        <dbReference type="SAM" id="MobiDB-lite"/>
    </source>
</evidence>
<proteinExistence type="predicted"/>
<dbReference type="Gene3D" id="4.10.240.10">
    <property type="entry name" value="Zn(2)-C6 fungal-type DNA-binding domain"/>
    <property type="match status" value="1"/>
</dbReference>
<dbReference type="InParanoid" id="A0A1Z5T2L5"/>
<keyword evidence="6" id="KW-1185">Reference proteome</keyword>
<dbReference type="InterPro" id="IPR036864">
    <property type="entry name" value="Zn2-C6_fun-type_DNA-bd_sf"/>
</dbReference>
<accession>A0A1Z5T2L5</accession>
<evidence type="ECO:0000313" key="6">
    <source>
        <dbReference type="Proteomes" id="UP000194280"/>
    </source>
</evidence>